<evidence type="ECO:0000259" key="1">
    <source>
        <dbReference type="Pfam" id="PF03732"/>
    </source>
</evidence>
<name>A0A6V7QCC0_ANACO</name>
<gene>
    <name evidence="2" type="ORF">CB5_LOCUS23707</name>
</gene>
<proteinExistence type="predicted"/>
<evidence type="ECO:0000313" key="2">
    <source>
        <dbReference type="EMBL" id="CAD1840496.1"/>
    </source>
</evidence>
<accession>A0A6V7QCC0</accession>
<dbReference type="InterPro" id="IPR005162">
    <property type="entry name" value="Retrotrans_gag_dom"/>
</dbReference>
<organism evidence="2">
    <name type="scientific">Ananas comosus var. bracteatus</name>
    <name type="common">red pineapple</name>
    <dbReference type="NCBI Taxonomy" id="296719"/>
    <lineage>
        <taxon>Eukaryota</taxon>
        <taxon>Viridiplantae</taxon>
        <taxon>Streptophyta</taxon>
        <taxon>Embryophyta</taxon>
        <taxon>Tracheophyta</taxon>
        <taxon>Spermatophyta</taxon>
        <taxon>Magnoliopsida</taxon>
        <taxon>Liliopsida</taxon>
        <taxon>Poales</taxon>
        <taxon>Bromeliaceae</taxon>
        <taxon>Bromelioideae</taxon>
        <taxon>Ananas</taxon>
    </lineage>
</organism>
<dbReference type="AlphaFoldDB" id="A0A6V7QCC0"/>
<sequence length="161" mass="18707">MLWEEFKREVFGNYFPDTEKRKLKEKFRKLRQGDRSVADYEQEFSHIIDCVPDVVKDDADRAEWFLRDFGRGYIGRCNCSNSRLSPRFSVRLYGQSMEMPTCERNVSCWPDPKIRGESDRAVVRGPIELQETPEVPAIAVVGPWTAAVPYLWRSRPSGTVV</sequence>
<feature type="domain" description="Retrotransposon gag" evidence="1">
    <location>
        <begin position="3"/>
        <end position="66"/>
    </location>
</feature>
<protein>
    <recommendedName>
        <fullName evidence="1">Retrotransposon gag domain-containing protein</fullName>
    </recommendedName>
</protein>
<dbReference type="EMBL" id="LR862135">
    <property type="protein sequence ID" value="CAD1840496.1"/>
    <property type="molecule type" value="Genomic_DNA"/>
</dbReference>
<dbReference type="Pfam" id="PF03732">
    <property type="entry name" value="Retrotrans_gag"/>
    <property type="match status" value="1"/>
</dbReference>
<reference evidence="2" key="1">
    <citation type="submission" date="2020-07" db="EMBL/GenBank/DDBJ databases">
        <authorList>
            <person name="Lin J."/>
        </authorList>
    </citation>
    <scope>NUCLEOTIDE SEQUENCE</scope>
</reference>